<evidence type="ECO:0000256" key="1">
    <source>
        <dbReference type="SAM" id="MobiDB-lite"/>
    </source>
</evidence>
<organism evidence="2">
    <name type="scientific">bioreactor metagenome</name>
    <dbReference type="NCBI Taxonomy" id="1076179"/>
    <lineage>
        <taxon>unclassified sequences</taxon>
        <taxon>metagenomes</taxon>
        <taxon>ecological metagenomes</taxon>
    </lineage>
</organism>
<name>A0A645HTC4_9ZZZZ</name>
<feature type="compositionally biased region" description="Basic and acidic residues" evidence="1">
    <location>
        <begin position="14"/>
        <end position="51"/>
    </location>
</feature>
<feature type="region of interest" description="Disordered" evidence="1">
    <location>
        <begin position="1"/>
        <end position="51"/>
    </location>
</feature>
<dbReference type="AlphaFoldDB" id="A0A645HTC4"/>
<accession>A0A645HTC4</accession>
<gene>
    <name evidence="2" type="ORF">SDC9_186157</name>
</gene>
<protein>
    <submittedName>
        <fullName evidence="2">Uncharacterized protein</fullName>
    </submittedName>
</protein>
<sequence>MEGPDGPGQPPEAGEEHGIGRDPEAWRRGEEETHRCHEGRIRGDQEDRGRG</sequence>
<proteinExistence type="predicted"/>
<evidence type="ECO:0000313" key="2">
    <source>
        <dbReference type="EMBL" id="MPN38633.1"/>
    </source>
</evidence>
<comment type="caution">
    <text evidence="2">The sequence shown here is derived from an EMBL/GenBank/DDBJ whole genome shotgun (WGS) entry which is preliminary data.</text>
</comment>
<dbReference type="EMBL" id="VSSQ01093991">
    <property type="protein sequence ID" value="MPN38633.1"/>
    <property type="molecule type" value="Genomic_DNA"/>
</dbReference>
<reference evidence="2" key="1">
    <citation type="submission" date="2019-08" db="EMBL/GenBank/DDBJ databases">
        <authorList>
            <person name="Kucharzyk K."/>
            <person name="Murdoch R.W."/>
            <person name="Higgins S."/>
            <person name="Loffler F."/>
        </authorList>
    </citation>
    <scope>NUCLEOTIDE SEQUENCE</scope>
</reference>